<dbReference type="PANTHER" id="PTHR12149:SF8">
    <property type="entry name" value="PROTEIN-RIBULOSAMINE 3-KINASE"/>
    <property type="match status" value="1"/>
</dbReference>
<dbReference type="InterPro" id="IPR011009">
    <property type="entry name" value="Kinase-like_dom_sf"/>
</dbReference>
<dbReference type="PANTHER" id="PTHR12149">
    <property type="entry name" value="FRUCTOSAMINE 3 KINASE-RELATED PROTEIN"/>
    <property type="match status" value="1"/>
</dbReference>
<dbReference type="Gene3D" id="3.90.1200.10">
    <property type="match status" value="1"/>
</dbReference>
<accession>A0A2P4ZR53</accession>
<evidence type="ECO:0000256" key="1">
    <source>
        <dbReference type="ARBA" id="ARBA00011961"/>
    </source>
</evidence>
<proteinExistence type="predicted"/>
<protein>
    <recommendedName>
        <fullName evidence="1">protein-ribulosamine 3-kinase</fullName>
        <ecNumber evidence="1">2.7.1.172</ecNumber>
    </recommendedName>
</protein>
<keyword evidence="4" id="KW-1185">Reference proteome</keyword>
<dbReference type="Pfam" id="PF03881">
    <property type="entry name" value="Fructosamin_kin"/>
    <property type="match status" value="1"/>
</dbReference>
<sequence>MFSSLYKMEAFKTTLKYIWNSLSLPCCCSVTFTDEMDSILGNNAAGGQRHVDPNVLAVLQDVTEVLEVAPCQESAWAKAFRLTVSIGHHGKLALKGEFESTSTIHAIVPEFCPKPMGWGTFKNDPNSHFYICKFYDFIEGVPEPSSFCESLARLHSSQSPTEGKFGFYCTTYNGNLPQDNTWCDSWEQFFSNGLRHILNIREERAGPNPELDALLPQLFDKVIPRLLRPLESGGRKIKPSLVHGDLWYGNAGIIDGDTEKGIVYDPASFWAHNEYELGNWRPERNKFTRRYFQAYHSHIPKAEPEEDYDDRNALYSLYEDI</sequence>
<dbReference type="GeneID" id="29988645"/>
<gene>
    <name evidence="3" type="ORF">TGAM01_v204268</name>
</gene>
<evidence type="ECO:0000313" key="4">
    <source>
        <dbReference type="Proteomes" id="UP000054821"/>
    </source>
</evidence>
<name>A0A2P4ZR53_9HYPO</name>
<dbReference type="RefSeq" id="XP_024405846.1">
    <property type="nucleotide sequence ID" value="XM_024549382.1"/>
</dbReference>
<dbReference type="SUPFAM" id="SSF56112">
    <property type="entry name" value="Protein kinase-like (PK-like)"/>
    <property type="match status" value="1"/>
</dbReference>
<organism evidence="3 4">
    <name type="scientific">Trichoderma gamsii</name>
    <dbReference type="NCBI Taxonomy" id="398673"/>
    <lineage>
        <taxon>Eukaryota</taxon>
        <taxon>Fungi</taxon>
        <taxon>Dikarya</taxon>
        <taxon>Ascomycota</taxon>
        <taxon>Pezizomycotina</taxon>
        <taxon>Sordariomycetes</taxon>
        <taxon>Hypocreomycetidae</taxon>
        <taxon>Hypocreales</taxon>
        <taxon>Hypocreaceae</taxon>
        <taxon>Trichoderma</taxon>
    </lineage>
</organism>
<reference evidence="3 4" key="1">
    <citation type="journal article" date="2016" name="Genome Announc.">
        <title>Draft Whole-Genome Sequence of Trichoderma gamsii T6085, a Promising Biocontrol Agent of Fusarium Head Blight on Wheat.</title>
        <authorList>
            <person name="Baroncelli R."/>
            <person name="Zapparata A."/>
            <person name="Piaggeschi G."/>
            <person name="Sarrocco S."/>
            <person name="Vannacci G."/>
        </authorList>
    </citation>
    <scope>NUCLEOTIDE SEQUENCE [LARGE SCALE GENOMIC DNA]</scope>
    <source>
        <strain evidence="3 4">T6085</strain>
    </source>
</reference>
<dbReference type="InterPro" id="IPR016477">
    <property type="entry name" value="Fructo-/Ketosamine-3-kinase"/>
</dbReference>
<dbReference type="AlphaFoldDB" id="A0A2P4ZR53"/>
<dbReference type="EC" id="2.7.1.172" evidence="1"/>
<dbReference type="Proteomes" id="UP000054821">
    <property type="component" value="Unassembled WGS sequence"/>
</dbReference>
<evidence type="ECO:0000313" key="3">
    <source>
        <dbReference type="EMBL" id="PON26767.1"/>
    </source>
</evidence>
<dbReference type="GO" id="GO:0102193">
    <property type="term" value="F:protein-ribulosamine 3-kinase activity"/>
    <property type="evidence" value="ECO:0007669"/>
    <property type="project" value="UniProtKB-EC"/>
</dbReference>
<dbReference type="EMBL" id="JPDN02000012">
    <property type="protein sequence ID" value="PON26767.1"/>
    <property type="molecule type" value="Genomic_DNA"/>
</dbReference>
<comment type="catalytic activity">
    <reaction evidence="2">
        <text>N(6)-D-ribulosyl-L-lysyl-[protein] + ATP = N(6)-(3-O-phospho-D-ribulosyl)-L-lysyl-[protein] + ADP + H(+)</text>
        <dbReference type="Rhea" id="RHEA:48432"/>
        <dbReference type="Rhea" id="RHEA-COMP:12103"/>
        <dbReference type="Rhea" id="RHEA-COMP:12104"/>
        <dbReference type="ChEBI" id="CHEBI:15378"/>
        <dbReference type="ChEBI" id="CHEBI:30616"/>
        <dbReference type="ChEBI" id="CHEBI:90418"/>
        <dbReference type="ChEBI" id="CHEBI:90420"/>
        <dbReference type="ChEBI" id="CHEBI:456216"/>
        <dbReference type="EC" id="2.7.1.172"/>
    </reaction>
    <physiologicalReaction direction="left-to-right" evidence="2">
        <dbReference type="Rhea" id="RHEA:48433"/>
    </physiologicalReaction>
</comment>
<evidence type="ECO:0000256" key="2">
    <source>
        <dbReference type="ARBA" id="ARBA00048655"/>
    </source>
</evidence>
<comment type="caution">
    <text evidence="3">The sequence shown here is derived from an EMBL/GenBank/DDBJ whole genome shotgun (WGS) entry which is preliminary data.</text>
</comment>